<dbReference type="InterPro" id="IPR013083">
    <property type="entry name" value="Znf_RING/FYVE/PHD"/>
</dbReference>
<protein>
    <recommendedName>
        <fullName evidence="4">RING-type domain-containing protein</fullName>
    </recommendedName>
</protein>
<proteinExistence type="predicted"/>
<keyword evidence="1" id="KW-0863">Zinc-finger</keyword>
<dbReference type="Gene3D" id="3.30.40.10">
    <property type="entry name" value="Zinc/RING finger domain, C3HC4 (zinc finger)"/>
    <property type="match status" value="1"/>
</dbReference>
<dbReference type="PROSITE" id="PS50089">
    <property type="entry name" value="ZF_RING_2"/>
    <property type="match status" value="1"/>
</dbReference>
<feature type="region of interest" description="Disordered" evidence="3">
    <location>
        <begin position="393"/>
        <end position="441"/>
    </location>
</feature>
<dbReference type="AlphaFoldDB" id="A0A445E5X5"/>
<feature type="compositionally biased region" description="Low complexity" evidence="3">
    <location>
        <begin position="393"/>
        <end position="440"/>
    </location>
</feature>
<feature type="compositionally biased region" description="Basic and acidic residues" evidence="3">
    <location>
        <begin position="246"/>
        <end position="257"/>
    </location>
</feature>
<gene>
    <name evidence="5" type="ORF">Ahy_A02g005144</name>
</gene>
<sequence length="822" mass="91479">MDKAVDSSGENKQDQGCKNKRKSVHPSVAVASAPTSLIEFPRYELPSELPQSLNGTNPSEVVSDWYRVESEMRMNELVDWNDPIANQLEELLLSNLQAVFHAAIKQIVELGYGEEVAHMSISRRALYIEEGDPVSNIVQDTVNILKGKDVAGSDVVFENFQHLLYYTMLEMISVLREVRPSLTSGEAMWLLLMCDLNISLACSAEDRPSGVVQNGESSSGSSVPQSKPEVQISESDIIIEPTVPKELPHSHQNKSEAPKFGSFQNTPNSQSLLVSEGGKLHKGNASLLVTTEKSTGTSVGPAKESKPGSSSKRHNRKEIVALRQKFLHMEKAYRACGKGGFKSGKLTSVSSLVVEKRIKQPSEIPNQQMKCGSSNSTSTKGVHSADAACCVSTNSSSTSNGRGNTGTLPTKDATSASTVVNSTTVSDTTSKPKSEPSSTDNQKILDFCAGIPYDESLGKYVPRDEKDELTLMLIARVQELQFGMQSWNNWTKQKVMQVTERLGKVQSELKALRKEKQEADLYKKDQKLLEENAVKRISEMENAMENTRKQIEHATSAAVELEAENASLKKELDDAKLWVLKSMTSHRQALEREQIVLKQLQSWESQNGLLRDELDGEKHSLSNLLQVLHKEKNLLANIEGRLEQERAVKEKLLAQAASIRKERQQLEAHIKSEEDTIRKRAANDMQKYVDDIARLEKELIELKIKSESEQIAALRRGVDGKNDKFSRTSKNTLTVKENKKSNASQTMVSNRDKMSTGSLRREQECVMCLSDEMSVVFLPCAHQVVCQDCNELHEKQGMKDCPSCRTPIQRRIHARFAGHSRA</sequence>
<dbReference type="InterPro" id="IPR046934">
    <property type="entry name" value="PIR2-like"/>
</dbReference>
<feature type="domain" description="RING-type" evidence="4">
    <location>
        <begin position="765"/>
        <end position="805"/>
    </location>
</feature>
<feature type="compositionally biased region" description="Polar residues" evidence="3">
    <location>
        <begin position="262"/>
        <end position="273"/>
    </location>
</feature>
<evidence type="ECO:0000256" key="3">
    <source>
        <dbReference type="SAM" id="MobiDB-lite"/>
    </source>
</evidence>
<evidence type="ECO:0000259" key="4">
    <source>
        <dbReference type="PROSITE" id="PS50089"/>
    </source>
</evidence>
<evidence type="ECO:0000313" key="5">
    <source>
        <dbReference type="EMBL" id="RYR70841.1"/>
    </source>
</evidence>
<comment type="caution">
    <text evidence="5">The sequence shown here is derived from an EMBL/GenBank/DDBJ whole genome shotgun (WGS) entry which is preliminary data.</text>
</comment>
<feature type="region of interest" description="Disordered" evidence="3">
    <location>
        <begin position="1"/>
        <end position="28"/>
    </location>
</feature>
<reference evidence="5 6" key="1">
    <citation type="submission" date="2019-01" db="EMBL/GenBank/DDBJ databases">
        <title>Sequencing of cultivated peanut Arachis hypogaea provides insights into genome evolution and oil improvement.</title>
        <authorList>
            <person name="Chen X."/>
        </authorList>
    </citation>
    <scope>NUCLEOTIDE SEQUENCE [LARGE SCALE GENOMIC DNA]</scope>
    <source>
        <strain evidence="6">cv. Fuhuasheng</strain>
        <tissue evidence="5">Leaves</tissue>
    </source>
</reference>
<feature type="compositionally biased region" description="Polar residues" evidence="3">
    <location>
        <begin position="289"/>
        <end position="298"/>
    </location>
</feature>
<evidence type="ECO:0000256" key="2">
    <source>
        <dbReference type="SAM" id="Coils"/>
    </source>
</evidence>
<organism evidence="5 6">
    <name type="scientific">Arachis hypogaea</name>
    <name type="common">Peanut</name>
    <dbReference type="NCBI Taxonomy" id="3818"/>
    <lineage>
        <taxon>Eukaryota</taxon>
        <taxon>Viridiplantae</taxon>
        <taxon>Streptophyta</taxon>
        <taxon>Embryophyta</taxon>
        <taxon>Tracheophyta</taxon>
        <taxon>Spermatophyta</taxon>
        <taxon>Magnoliopsida</taxon>
        <taxon>eudicotyledons</taxon>
        <taxon>Gunneridae</taxon>
        <taxon>Pentapetalae</taxon>
        <taxon>rosids</taxon>
        <taxon>fabids</taxon>
        <taxon>Fabales</taxon>
        <taxon>Fabaceae</taxon>
        <taxon>Papilionoideae</taxon>
        <taxon>50 kb inversion clade</taxon>
        <taxon>dalbergioids sensu lato</taxon>
        <taxon>Dalbergieae</taxon>
        <taxon>Pterocarpus clade</taxon>
        <taxon>Arachis</taxon>
    </lineage>
</organism>
<accession>A0A445E5X5</accession>
<dbReference type="STRING" id="3818.A0A445E5X5"/>
<feature type="compositionally biased region" description="Basic and acidic residues" evidence="3">
    <location>
        <begin position="1"/>
        <end position="17"/>
    </location>
</feature>
<name>A0A445E5X5_ARAHY</name>
<dbReference type="PANTHER" id="PTHR46405">
    <property type="entry name" value="OS05G0141500 PROTEIN"/>
    <property type="match status" value="1"/>
</dbReference>
<dbReference type="SUPFAM" id="SSF57850">
    <property type="entry name" value="RING/U-box"/>
    <property type="match status" value="1"/>
</dbReference>
<dbReference type="PANTHER" id="PTHR46405:SF4">
    <property type="entry name" value="E3 UBIQUITIN-PROTEIN LIGASE RF298-RELATED"/>
    <property type="match status" value="1"/>
</dbReference>
<evidence type="ECO:0000313" key="6">
    <source>
        <dbReference type="Proteomes" id="UP000289738"/>
    </source>
</evidence>
<dbReference type="Proteomes" id="UP000289738">
    <property type="component" value="Chromosome A02"/>
</dbReference>
<feature type="compositionally biased region" description="Low complexity" evidence="3">
    <location>
        <begin position="209"/>
        <end position="226"/>
    </location>
</feature>
<keyword evidence="1" id="KW-0862">Zinc</keyword>
<feature type="coiled-coil region" evidence="2">
    <location>
        <begin position="628"/>
        <end position="712"/>
    </location>
</feature>
<dbReference type="Pfam" id="PF13920">
    <property type="entry name" value="zf-C3HC4_3"/>
    <property type="match status" value="1"/>
</dbReference>
<dbReference type="CDD" id="cd23128">
    <property type="entry name" value="RING-HC_MIP1-like"/>
    <property type="match status" value="1"/>
</dbReference>
<feature type="region of interest" description="Disordered" evidence="3">
    <location>
        <begin position="289"/>
        <end position="317"/>
    </location>
</feature>
<dbReference type="InterPro" id="IPR046527">
    <property type="entry name" value="PIR2-like_helical"/>
</dbReference>
<keyword evidence="2" id="KW-0175">Coiled coil</keyword>
<evidence type="ECO:0000256" key="1">
    <source>
        <dbReference type="PROSITE-ProRule" id="PRU00175"/>
    </source>
</evidence>
<feature type="coiled-coil region" evidence="2">
    <location>
        <begin position="495"/>
        <end position="578"/>
    </location>
</feature>
<dbReference type="GO" id="GO:0008270">
    <property type="term" value="F:zinc ion binding"/>
    <property type="evidence" value="ECO:0007669"/>
    <property type="project" value="UniProtKB-KW"/>
</dbReference>
<dbReference type="EMBL" id="SDMP01000002">
    <property type="protein sequence ID" value="RYR70841.1"/>
    <property type="molecule type" value="Genomic_DNA"/>
</dbReference>
<feature type="region of interest" description="Disordered" evidence="3">
    <location>
        <begin position="208"/>
        <end position="274"/>
    </location>
</feature>
<dbReference type="OrthoDB" id="774873at2759"/>
<keyword evidence="6" id="KW-1185">Reference proteome</keyword>
<keyword evidence="1" id="KW-0479">Metal-binding</keyword>
<dbReference type="Pfam" id="PF20235">
    <property type="entry name" value="PIR2-like_helical"/>
    <property type="match status" value="1"/>
</dbReference>
<dbReference type="InterPro" id="IPR001841">
    <property type="entry name" value="Znf_RING"/>
</dbReference>